<keyword evidence="2" id="KW-0677">Repeat</keyword>
<dbReference type="eggNOG" id="KOG0265">
    <property type="taxonomic scope" value="Eukaryota"/>
</dbReference>
<evidence type="ECO:0000313" key="5">
    <source>
        <dbReference type="Proteomes" id="UP000000591"/>
    </source>
</evidence>
<dbReference type="SMART" id="SM00320">
    <property type="entry name" value="WD40"/>
    <property type="match status" value="5"/>
</dbReference>
<evidence type="ECO:0000256" key="3">
    <source>
        <dbReference type="PROSITE-ProRule" id="PRU00221"/>
    </source>
</evidence>
<organism evidence="4 5">
    <name type="scientific">Eremothecium gossypii (strain ATCC 10895 / CBS 109.51 / FGSC 9923 / NRRL Y-1056)</name>
    <name type="common">Yeast</name>
    <name type="synonym">Ashbya gossypii</name>
    <dbReference type="NCBI Taxonomy" id="284811"/>
    <lineage>
        <taxon>Eukaryota</taxon>
        <taxon>Fungi</taxon>
        <taxon>Dikarya</taxon>
        <taxon>Ascomycota</taxon>
        <taxon>Saccharomycotina</taxon>
        <taxon>Saccharomycetes</taxon>
        <taxon>Saccharomycetales</taxon>
        <taxon>Saccharomycetaceae</taxon>
        <taxon>Eremothecium</taxon>
    </lineage>
</organism>
<dbReference type="OrthoDB" id="1068471at2759"/>
<evidence type="ECO:0000256" key="2">
    <source>
        <dbReference type="ARBA" id="ARBA00022737"/>
    </source>
</evidence>
<name>Q75A19_EREGS</name>
<reference evidence="4 5" key="1">
    <citation type="journal article" date="2004" name="Science">
        <title>The Ashbya gossypii genome as a tool for mapping the ancient Saccharomyces cerevisiae genome.</title>
        <authorList>
            <person name="Dietrich F.S."/>
            <person name="Voegeli S."/>
            <person name="Brachat S."/>
            <person name="Lerch A."/>
            <person name="Gates K."/>
            <person name="Steiner S."/>
            <person name="Mohr C."/>
            <person name="Pohlmann R."/>
            <person name="Luedi P."/>
            <person name="Choi S."/>
            <person name="Wing R.A."/>
            <person name="Flavier A."/>
            <person name="Gaffney T.D."/>
            <person name="Philippsen P."/>
        </authorList>
    </citation>
    <scope>NUCLEOTIDE SEQUENCE [LARGE SCALE GENOMIC DNA]</scope>
    <source>
        <strain evidence="5">ATCC 10895 / CBS 109.51 / FGSC 9923 / NRRL Y-1056</strain>
    </source>
</reference>
<dbReference type="PROSITE" id="PS00678">
    <property type="entry name" value="WD_REPEATS_1"/>
    <property type="match status" value="1"/>
</dbReference>
<dbReference type="InterPro" id="IPR036322">
    <property type="entry name" value="WD40_repeat_dom_sf"/>
</dbReference>
<dbReference type="Gene3D" id="2.130.10.10">
    <property type="entry name" value="YVTN repeat-like/Quinoprotein amine dehydrogenase"/>
    <property type="match status" value="1"/>
</dbReference>
<dbReference type="AlphaFoldDB" id="Q75A19"/>
<feature type="repeat" description="WD" evidence="3">
    <location>
        <begin position="11"/>
        <end position="42"/>
    </location>
</feature>
<dbReference type="GeneID" id="4620353"/>
<evidence type="ECO:0000256" key="1">
    <source>
        <dbReference type="ARBA" id="ARBA00022574"/>
    </source>
</evidence>
<dbReference type="KEGG" id="ago:AGOS_ADR108C"/>
<dbReference type="SUPFAM" id="SSF50978">
    <property type="entry name" value="WD40 repeat-like"/>
    <property type="match status" value="1"/>
</dbReference>
<dbReference type="HOGENOM" id="CLU_930571_0_0_1"/>
<reference evidence="5" key="2">
    <citation type="journal article" date="2013" name="G3 (Bethesda)">
        <title>Genomes of Ashbya fungi isolated from insects reveal four mating-type loci, numerous translocations, lack of transposons, and distinct gene duplications.</title>
        <authorList>
            <person name="Dietrich F.S."/>
            <person name="Voegeli S."/>
            <person name="Kuo S."/>
            <person name="Philippsen P."/>
        </authorList>
    </citation>
    <scope>GENOME REANNOTATION</scope>
    <source>
        <strain evidence="5">ATCC 10895 / CBS 109.51 / FGSC 9923 / NRRL Y-1056</strain>
    </source>
</reference>
<keyword evidence="1 3" id="KW-0853">WD repeat</keyword>
<dbReference type="InParanoid" id="Q75A19"/>
<dbReference type="InterPro" id="IPR052234">
    <property type="entry name" value="U5_snRNP_Component"/>
</dbReference>
<protein>
    <submittedName>
        <fullName evidence="4">ADR108Cp</fullName>
    </submittedName>
</protein>
<dbReference type="Proteomes" id="UP000000591">
    <property type="component" value="Chromosome IV"/>
</dbReference>
<evidence type="ECO:0000313" key="4">
    <source>
        <dbReference type="EMBL" id="AAS52028.1"/>
    </source>
</evidence>
<dbReference type="InterPro" id="IPR015943">
    <property type="entry name" value="WD40/YVTN_repeat-like_dom_sf"/>
</dbReference>
<dbReference type="OMA" id="HTRVVNQ"/>
<dbReference type="PANTHER" id="PTHR44006">
    <property type="entry name" value="U5 SMALL NUCLEAR RIBONUCLEOPROTEIN 40 KDA PROTEIN"/>
    <property type="match status" value="1"/>
</dbReference>
<dbReference type="STRING" id="284811.Q75A19"/>
<sequence length="299" mass="31893">MSDVVRLGGLHEGPVLACDSAPDGRTVVTCGLDQRIGVWDLDGEAPYILETGDVASCVRWLGGQKLAIGCADGHVCIYDLTTGERLRKLAHHTRVVNQLAGGQNGNFVSVGDDGRLNWWDERAASGRPAAFVATDFPLLSAAVCPVSAGRVYTSGIEPVVRAYEQRRSEDAVWKTQTGHRSGVTSLCTSAHGEEVCALGFDDSVSFYGQQAGQRLRRGFALPARNTGRLLARCAFVEDKRYVAAYGYVVDVTSEVVVSDELASLHAGAVIDTVYKEGSRQLLSTSADGTALVKTWEAGG</sequence>
<keyword evidence="5" id="KW-1185">Reference proteome</keyword>
<dbReference type="GO" id="GO:0071013">
    <property type="term" value="C:catalytic step 2 spliceosome"/>
    <property type="evidence" value="ECO:0000318"/>
    <property type="project" value="GO_Central"/>
</dbReference>
<proteinExistence type="predicted"/>
<dbReference type="PROSITE" id="PS50082">
    <property type="entry name" value="WD_REPEATS_2"/>
    <property type="match status" value="1"/>
</dbReference>
<accession>Q75A19</accession>
<dbReference type="RefSeq" id="NP_984204.1">
    <property type="nucleotide sequence ID" value="NM_209557.1"/>
</dbReference>
<dbReference type="Pfam" id="PF00400">
    <property type="entry name" value="WD40"/>
    <property type="match status" value="3"/>
</dbReference>
<dbReference type="PANTHER" id="PTHR44006:SF1">
    <property type="entry name" value="U5 SMALL NUCLEAR RIBONUCLEOPROTEIN 40 KDA PROTEIN"/>
    <property type="match status" value="1"/>
</dbReference>
<dbReference type="InterPro" id="IPR019775">
    <property type="entry name" value="WD40_repeat_CS"/>
</dbReference>
<dbReference type="InterPro" id="IPR001680">
    <property type="entry name" value="WD40_rpt"/>
</dbReference>
<gene>
    <name evidence="4" type="ORF">AGOS_ADR108C</name>
</gene>
<dbReference type="EMBL" id="AE016817">
    <property type="protein sequence ID" value="AAS52028.1"/>
    <property type="molecule type" value="Genomic_DNA"/>
</dbReference>